<accession>A0A061IVU2</accession>
<reference evidence="7 8" key="1">
    <citation type="submission" date="2013-07" db="EMBL/GenBank/DDBJ databases">
        <authorList>
            <person name="Stoco P.H."/>
            <person name="Wagner G."/>
            <person name="Gerber A."/>
            <person name="Zaha A."/>
            <person name="Thompson C."/>
            <person name="Bartholomeu D.C."/>
            <person name="Luckemeyer D.D."/>
            <person name="Bahia D."/>
            <person name="Loreto E."/>
            <person name="Prestes E.B."/>
            <person name="Lima F.M."/>
            <person name="Rodrigues-Luiz G."/>
            <person name="Vallejo G.A."/>
            <person name="Filho J.F."/>
            <person name="Monteiro K.M."/>
            <person name="Tyler K.M."/>
            <person name="de Almeida L.G."/>
            <person name="Ortiz M.F."/>
            <person name="Siervo M.A."/>
            <person name="de Moraes M.H."/>
            <person name="Cunha O.L."/>
            <person name="Mendonca-Neto R."/>
            <person name="Silva R."/>
            <person name="Teixeira S.M."/>
            <person name="Murta S.M."/>
            <person name="Sincero T.C."/>
            <person name="Mendes T.A."/>
            <person name="Urmenyi T.P."/>
            <person name="Silva V.G."/>
            <person name="da Rocha W.D."/>
            <person name="Andersson B."/>
            <person name="Romanha A.J."/>
            <person name="Steindel M."/>
            <person name="de Vasconcelos A.T."/>
            <person name="Grisard E.C."/>
        </authorList>
    </citation>
    <scope>NUCLEOTIDE SEQUENCE [LARGE SCALE GENOMIC DNA]</scope>
    <source>
        <strain evidence="7 8">SC58</strain>
    </source>
</reference>
<keyword evidence="1" id="KW-0677">Repeat</keyword>
<feature type="signal peptide" evidence="5">
    <location>
        <begin position="1"/>
        <end position="18"/>
    </location>
</feature>
<dbReference type="OrthoDB" id="439808at2759"/>
<feature type="chain" id="PRO_5001601112" evidence="5">
    <location>
        <begin position="19"/>
        <end position="453"/>
    </location>
</feature>
<dbReference type="Pfam" id="PF00076">
    <property type="entry name" value="RRM_1"/>
    <property type="match status" value="2"/>
</dbReference>
<organism evidence="7 8">
    <name type="scientific">Trypanosoma rangeli SC58</name>
    <dbReference type="NCBI Taxonomy" id="429131"/>
    <lineage>
        <taxon>Eukaryota</taxon>
        <taxon>Discoba</taxon>
        <taxon>Euglenozoa</taxon>
        <taxon>Kinetoplastea</taxon>
        <taxon>Metakinetoplastina</taxon>
        <taxon>Trypanosomatida</taxon>
        <taxon>Trypanosomatidae</taxon>
        <taxon>Trypanosoma</taxon>
        <taxon>Herpetosoma</taxon>
    </lineage>
</organism>
<feature type="domain" description="RRM" evidence="6">
    <location>
        <begin position="202"/>
        <end position="281"/>
    </location>
</feature>
<dbReference type="PROSITE" id="PS50102">
    <property type="entry name" value="RRM"/>
    <property type="match status" value="2"/>
</dbReference>
<dbReference type="InterPro" id="IPR000504">
    <property type="entry name" value="RRM_dom"/>
</dbReference>
<evidence type="ECO:0000256" key="5">
    <source>
        <dbReference type="SAM" id="SignalP"/>
    </source>
</evidence>
<name>A0A061IVU2_TRYRA</name>
<feature type="domain" description="RRM" evidence="6">
    <location>
        <begin position="117"/>
        <end position="192"/>
    </location>
</feature>
<evidence type="ECO:0000313" key="7">
    <source>
        <dbReference type="EMBL" id="ESL06804.1"/>
    </source>
</evidence>
<dbReference type="FunFam" id="3.30.70.330:FF:000778">
    <property type="entry name" value="RNA-binding protein-like protein"/>
    <property type="match status" value="1"/>
</dbReference>
<evidence type="ECO:0000256" key="3">
    <source>
        <dbReference type="PROSITE-ProRule" id="PRU00176"/>
    </source>
</evidence>
<dbReference type="GO" id="GO:0003723">
    <property type="term" value="F:RNA binding"/>
    <property type="evidence" value="ECO:0007669"/>
    <property type="project" value="UniProtKB-UniRule"/>
</dbReference>
<proteinExistence type="predicted"/>
<evidence type="ECO:0000256" key="2">
    <source>
        <dbReference type="ARBA" id="ARBA00022884"/>
    </source>
</evidence>
<dbReference type="InterPro" id="IPR035979">
    <property type="entry name" value="RBD_domain_sf"/>
</dbReference>
<keyword evidence="2 3" id="KW-0694">RNA-binding</keyword>
<feature type="compositionally biased region" description="Basic and acidic residues" evidence="4">
    <location>
        <begin position="281"/>
        <end position="290"/>
    </location>
</feature>
<dbReference type="VEuPathDB" id="TriTrypDB:TRSC58_05515"/>
<comment type="caution">
    <text evidence="7">The sequence shown here is derived from an EMBL/GenBank/DDBJ whole genome shotgun (WGS) entry which is preliminary data.</text>
</comment>
<evidence type="ECO:0000256" key="1">
    <source>
        <dbReference type="ARBA" id="ARBA00022737"/>
    </source>
</evidence>
<dbReference type="InterPro" id="IPR012677">
    <property type="entry name" value="Nucleotide-bd_a/b_plait_sf"/>
</dbReference>
<dbReference type="CDD" id="cd00590">
    <property type="entry name" value="RRM_SF"/>
    <property type="match status" value="2"/>
</dbReference>
<dbReference type="EMBL" id="AUPL01005515">
    <property type="protein sequence ID" value="ESL06804.1"/>
    <property type="molecule type" value="Genomic_DNA"/>
</dbReference>
<feature type="compositionally biased region" description="Basic residues" evidence="4">
    <location>
        <begin position="291"/>
        <end position="301"/>
    </location>
</feature>
<feature type="region of interest" description="Disordered" evidence="4">
    <location>
        <begin position="281"/>
        <end position="304"/>
    </location>
</feature>
<dbReference type="Gene3D" id="3.30.70.330">
    <property type="match status" value="2"/>
</dbReference>
<gene>
    <name evidence="7" type="ORF">TRSC58_05515</name>
</gene>
<sequence length="453" mass="50310">MTCIACAAPSWNATTLLSSLLLPTPLHLHSHPHTHTHAHWTDTFASLLFFICRKLYLETGPHATKKMDSMPPKESWEAPAEVYRPLLRVDVTAELPEDNETSTGTTPMTSLTPHVSTNIFVAGVPPSWNENDLRKKFQEFGEIISTRIVKQRHFAFVMFRRPESAHAAINATHLTHPTANSPTLLYVSIAMHDEGVDEIPNDRIFIRGLPQWANKDHLRQCFSRFGTIVESAVLMNPLGQCKGSGFVQFSSIEEATAAIEAREAIRIENWDTGLEIKYSETDEVRQQRQERNKKRQKHSPKYRQPQMSYQIFSPPLPVVSRMPAFPMVGVPTPFPLFYPQPALSPPAASPHIIYSPMVTSSAVPVYSPSPCVYESKLDAFPSSGDLHLSGVALTESTLLSLLQYYGEVAAKDILSDSGAAVRMMDRGLHASIAQQLNGTIFPNGQVLAVALYA</sequence>
<keyword evidence="5" id="KW-0732">Signal</keyword>
<dbReference type="AlphaFoldDB" id="A0A061IVU2"/>
<evidence type="ECO:0000256" key="4">
    <source>
        <dbReference type="SAM" id="MobiDB-lite"/>
    </source>
</evidence>
<dbReference type="SMART" id="SM00360">
    <property type="entry name" value="RRM"/>
    <property type="match status" value="2"/>
</dbReference>
<evidence type="ECO:0000259" key="6">
    <source>
        <dbReference type="PROSITE" id="PS50102"/>
    </source>
</evidence>
<keyword evidence="8" id="KW-1185">Reference proteome</keyword>
<dbReference type="Proteomes" id="UP000031737">
    <property type="component" value="Unassembled WGS sequence"/>
</dbReference>
<evidence type="ECO:0000313" key="8">
    <source>
        <dbReference type="Proteomes" id="UP000031737"/>
    </source>
</evidence>
<dbReference type="SUPFAM" id="SSF54928">
    <property type="entry name" value="RNA-binding domain, RBD"/>
    <property type="match status" value="1"/>
</dbReference>
<protein>
    <submittedName>
        <fullName evidence="7">RNA-binding protein</fullName>
    </submittedName>
</protein>
<dbReference type="PANTHER" id="PTHR24012">
    <property type="entry name" value="RNA BINDING PROTEIN"/>
    <property type="match status" value="1"/>
</dbReference>